<reference evidence="2" key="2">
    <citation type="journal article" date="2008" name="Bioinformatics">
        <title>Assembly reconciliation.</title>
        <authorList>
            <person name="Zimin A.V."/>
            <person name="Smith D.R."/>
            <person name="Sutton G."/>
            <person name="Yorke J.A."/>
        </authorList>
    </citation>
    <scope>NUCLEOTIDE SEQUENCE</scope>
    <source>
        <strain evidence="2">TSC#14024-0371.13</strain>
    </source>
</reference>
<reference evidence="2 4" key="1">
    <citation type="journal article" date="2007" name="Nature">
        <title>Evolution of genes and genomes on the Drosophila phylogeny.</title>
        <authorList>
            <consortium name="Drosophila 12 Genomes Consortium"/>
            <person name="Clark A.G."/>
            <person name="Eisen M.B."/>
            <person name="Smith D.R."/>
            <person name="Bergman C.M."/>
            <person name="Oliver B."/>
            <person name="Markow T.A."/>
            <person name="Kaufman T.C."/>
            <person name="Kellis M."/>
            <person name="Gelbart W."/>
            <person name="Iyer V.N."/>
            <person name="Pollard D.A."/>
            <person name="Sackton T.B."/>
            <person name="Larracuente A.M."/>
            <person name="Singh N.D."/>
            <person name="Abad J.P."/>
            <person name="Abt D.N."/>
            <person name="Adryan B."/>
            <person name="Aguade M."/>
            <person name="Akashi H."/>
            <person name="Anderson W.W."/>
            <person name="Aquadro C.F."/>
            <person name="Ardell D.H."/>
            <person name="Arguello R."/>
            <person name="Artieri C.G."/>
            <person name="Barbash D.A."/>
            <person name="Barker D."/>
            <person name="Barsanti P."/>
            <person name="Batterham P."/>
            <person name="Batzoglou S."/>
            <person name="Begun D."/>
            <person name="Bhutkar A."/>
            <person name="Blanco E."/>
            <person name="Bosak S.A."/>
            <person name="Bradley R.K."/>
            <person name="Brand A.D."/>
            <person name="Brent M.R."/>
            <person name="Brooks A.N."/>
            <person name="Brown R.H."/>
            <person name="Butlin R.K."/>
            <person name="Caggese C."/>
            <person name="Calvi B.R."/>
            <person name="Bernardo de Carvalho A."/>
            <person name="Caspi A."/>
            <person name="Castrezana S."/>
            <person name="Celniker S.E."/>
            <person name="Chang J.L."/>
            <person name="Chapple C."/>
            <person name="Chatterji S."/>
            <person name="Chinwalla A."/>
            <person name="Civetta A."/>
            <person name="Clifton S.W."/>
            <person name="Comeron J.M."/>
            <person name="Costello J.C."/>
            <person name="Coyne J.A."/>
            <person name="Daub J."/>
            <person name="David R.G."/>
            <person name="Delcher A.L."/>
            <person name="Delehaunty K."/>
            <person name="Do C.B."/>
            <person name="Ebling H."/>
            <person name="Edwards K."/>
            <person name="Eickbush T."/>
            <person name="Evans J.D."/>
            <person name="Filipski A."/>
            <person name="Findeiss S."/>
            <person name="Freyhult E."/>
            <person name="Fulton L."/>
            <person name="Fulton R."/>
            <person name="Garcia A.C."/>
            <person name="Gardiner A."/>
            <person name="Garfield D.A."/>
            <person name="Garvin B.E."/>
            <person name="Gibson G."/>
            <person name="Gilbert D."/>
            <person name="Gnerre S."/>
            <person name="Godfrey J."/>
            <person name="Good R."/>
            <person name="Gotea V."/>
            <person name="Gravely B."/>
            <person name="Greenberg A.J."/>
            <person name="Griffiths-Jones S."/>
            <person name="Gross S."/>
            <person name="Guigo R."/>
            <person name="Gustafson E.A."/>
            <person name="Haerty W."/>
            <person name="Hahn M.W."/>
            <person name="Halligan D.L."/>
            <person name="Halpern A.L."/>
            <person name="Halter G.M."/>
            <person name="Han M.V."/>
            <person name="Heger A."/>
            <person name="Hillier L."/>
            <person name="Hinrichs A.S."/>
            <person name="Holmes I."/>
            <person name="Hoskins R.A."/>
            <person name="Hubisz M.J."/>
            <person name="Hultmark D."/>
            <person name="Huntley M.A."/>
            <person name="Jaffe D.B."/>
            <person name="Jagadeeshan S."/>
            <person name="Jeck W.R."/>
            <person name="Johnson J."/>
            <person name="Jones C.D."/>
            <person name="Jordan W.C."/>
            <person name="Karpen G.H."/>
            <person name="Kataoka E."/>
            <person name="Keightley P.D."/>
            <person name="Kheradpour P."/>
            <person name="Kirkness E.F."/>
            <person name="Koerich L.B."/>
            <person name="Kristiansen K."/>
            <person name="Kudrna D."/>
            <person name="Kulathinal R.J."/>
            <person name="Kumar S."/>
            <person name="Kwok R."/>
            <person name="Lander E."/>
            <person name="Langley C.H."/>
            <person name="Lapoint R."/>
            <person name="Lazzaro B.P."/>
            <person name="Lee S.J."/>
            <person name="Levesque L."/>
            <person name="Li R."/>
            <person name="Lin C.F."/>
            <person name="Lin M.F."/>
            <person name="Lindblad-Toh K."/>
            <person name="Llopart A."/>
            <person name="Long M."/>
            <person name="Low L."/>
            <person name="Lozovsky E."/>
            <person name="Lu J."/>
            <person name="Luo M."/>
            <person name="Machado C.A."/>
            <person name="Makalowski W."/>
            <person name="Marzo M."/>
            <person name="Matsuda M."/>
            <person name="Matzkin L."/>
            <person name="McAllister B."/>
            <person name="McBride C.S."/>
            <person name="McKernan B."/>
            <person name="McKernan K."/>
            <person name="Mendez-Lago M."/>
            <person name="Minx P."/>
            <person name="Mollenhauer M.U."/>
            <person name="Montooth K."/>
            <person name="Mount S.M."/>
            <person name="Mu X."/>
            <person name="Myers E."/>
            <person name="Negre B."/>
            <person name="Newfeld S."/>
            <person name="Nielsen R."/>
            <person name="Noor M.A."/>
            <person name="O'Grady P."/>
            <person name="Pachter L."/>
            <person name="Papaceit M."/>
            <person name="Parisi M.J."/>
            <person name="Parisi M."/>
            <person name="Parts L."/>
            <person name="Pedersen J.S."/>
            <person name="Pesole G."/>
            <person name="Phillippy A.M."/>
            <person name="Ponting C.P."/>
            <person name="Pop M."/>
            <person name="Porcelli D."/>
            <person name="Powell J.R."/>
            <person name="Prohaska S."/>
            <person name="Pruitt K."/>
            <person name="Puig M."/>
            <person name="Quesneville H."/>
            <person name="Ram K.R."/>
            <person name="Rand D."/>
            <person name="Rasmussen M.D."/>
            <person name="Reed L.K."/>
            <person name="Reenan R."/>
            <person name="Reily A."/>
            <person name="Remington K.A."/>
            <person name="Rieger T.T."/>
            <person name="Ritchie M.G."/>
            <person name="Robin C."/>
            <person name="Rogers Y.H."/>
            <person name="Rohde C."/>
            <person name="Rozas J."/>
            <person name="Rubenfield M.J."/>
            <person name="Ruiz A."/>
            <person name="Russo S."/>
            <person name="Salzberg S.L."/>
            <person name="Sanchez-Gracia A."/>
            <person name="Saranga D.J."/>
            <person name="Sato H."/>
            <person name="Schaeffer S.W."/>
            <person name="Schatz M.C."/>
            <person name="Schlenke T."/>
            <person name="Schwartz R."/>
            <person name="Segarra C."/>
            <person name="Singh R.S."/>
            <person name="Sirot L."/>
            <person name="Sirota M."/>
            <person name="Sisneros N.B."/>
            <person name="Smith C.D."/>
            <person name="Smith T.F."/>
            <person name="Spieth J."/>
            <person name="Stage D.E."/>
            <person name="Stark A."/>
            <person name="Stephan W."/>
            <person name="Strausberg R.L."/>
            <person name="Strempel S."/>
            <person name="Sturgill D."/>
            <person name="Sutton G."/>
            <person name="Sutton G.G."/>
            <person name="Tao W."/>
            <person name="Teichmann S."/>
            <person name="Tobari Y.N."/>
            <person name="Tomimura Y."/>
            <person name="Tsolas J.M."/>
            <person name="Valente V.L."/>
            <person name="Venter E."/>
            <person name="Venter J.C."/>
            <person name="Vicario S."/>
            <person name="Vieira F.G."/>
            <person name="Vilella A.J."/>
            <person name="Villasante A."/>
            <person name="Walenz B."/>
            <person name="Wang J."/>
            <person name="Wasserman M."/>
            <person name="Watts T."/>
            <person name="Wilson D."/>
            <person name="Wilson R.K."/>
            <person name="Wing R.A."/>
            <person name="Wolfner M.F."/>
            <person name="Wong A."/>
            <person name="Wong G.K."/>
            <person name="Wu C.I."/>
            <person name="Wu G."/>
            <person name="Yamamoto D."/>
            <person name="Yang H.P."/>
            <person name="Yang S.P."/>
            <person name="Yorke J.A."/>
            <person name="Yoshida K."/>
            <person name="Zdobnov E."/>
            <person name="Zhang P."/>
            <person name="Zhang Y."/>
            <person name="Zimin A.V."/>
            <person name="Baldwin J."/>
            <person name="Abdouelleil A."/>
            <person name="Abdulkadir J."/>
            <person name="Abebe A."/>
            <person name="Abera B."/>
            <person name="Abreu J."/>
            <person name="Acer S.C."/>
            <person name="Aftuck L."/>
            <person name="Alexander A."/>
            <person name="An P."/>
            <person name="Anderson E."/>
            <person name="Anderson S."/>
            <person name="Arachi H."/>
            <person name="Azer M."/>
            <person name="Bachantsang P."/>
            <person name="Barry A."/>
            <person name="Bayul T."/>
            <person name="Berlin A."/>
            <person name="Bessette D."/>
            <person name="Bloom T."/>
            <person name="Blye J."/>
            <person name="Boguslavskiy L."/>
            <person name="Bonnet C."/>
            <person name="Boukhgalter B."/>
            <person name="Bourzgui I."/>
            <person name="Brown A."/>
            <person name="Cahill P."/>
            <person name="Channer S."/>
            <person name="Cheshatsang Y."/>
            <person name="Chuda L."/>
            <person name="Citroen M."/>
            <person name="Collymore A."/>
            <person name="Cooke P."/>
            <person name="Costello M."/>
            <person name="D'Aco K."/>
            <person name="Daza R."/>
            <person name="De Haan G."/>
            <person name="DeGray S."/>
            <person name="DeMaso C."/>
            <person name="Dhargay N."/>
            <person name="Dooley K."/>
            <person name="Dooley E."/>
            <person name="Doricent M."/>
            <person name="Dorje P."/>
            <person name="Dorjee K."/>
            <person name="Dupes A."/>
            <person name="Elong R."/>
            <person name="Falk J."/>
            <person name="Farina A."/>
            <person name="Faro S."/>
            <person name="Ferguson D."/>
            <person name="Fisher S."/>
            <person name="Foley C.D."/>
            <person name="Franke A."/>
            <person name="Friedrich D."/>
            <person name="Gadbois L."/>
            <person name="Gearin G."/>
            <person name="Gearin C.R."/>
            <person name="Giannoukos G."/>
            <person name="Goode T."/>
            <person name="Graham J."/>
            <person name="Grandbois E."/>
            <person name="Grewal S."/>
            <person name="Gyaltsen K."/>
            <person name="Hafez N."/>
            <person name="Hagos B."/>
            <person name="Hall J."/>
            <person name="Henson C."/>
            <person name="Hollinger A."/>
            <person name="Honan T."/>
            <person name="Huard M.D."/>
            <person name="Hughes L."/>
            <person name="Hurhula B."/>
            <person name="Husby M.E."/>
            <person name="Kamat A."/>
            <person name="Kanga B."/>
            <person name="Kashin S."/>
            <person name="Khazanovich D."/>
            <person name="Kisner P."/>
            <person name="Lance K."/>
            <person name="Lara M."/>
            <person name="Lee W."/>
            <person name="Lennon N."/>
            <person name="Letendre F."/>
            <person name="LeVine R."/>
            <person name="Lipovsky A."/>
            <person name="Liu X."/>
            <person name="Liu J."/>
            <person name="Liu S."/>
            <person name="Lokyitsang T."/>
            <person name="Lokyitsang Y."/>
            <person name="Lubonja R."/>
            <person name="Lui A."/>
            <person name="MacDonald P."/>
            <person name="Magnisalis V."/>
            <person name="Maru K."/>
            <person name="Matthews C."/>
            <person name="McCusker W."/>
            <person name="McDonough S."/>
            <person name="Mehta T."/>
            <person name="Meldrim J."/>
            <person name="Meneus L."/>
            <person name="Mihai O."/>
            <person name="Mihalev A."/>
            <person name="Mihova T."/>
            <person name="Mittelman R."/>
            <person name="Mlenga V."/>
            <person name="Montmayeur A."/>
            <person name="Mulrain L."/>
            <person name="Navidi A."/>
            <person name="Naylor J."/>
            <person name="Negash T."/>
            <person name="Nguyen T."/>
            <person name="Nguyen N."/>
            <person name="Nicol R."/>
            <person name="Norbu C."/>
            <person name="Norbu N."/>
            <person name="Novod N."/>
            <person name="O'Neill B."/>
            <person name="Osman S."/>
            <person name="Markiewicz E."/>
            <person name="Oyono O.L."/>
            <person name="Patti C."/>
            <person name="Phunkhang P."/>
            <person name="Pierre F."/>
            <person name="Priest M."/>
            <person name="Raghuraman S."/>
            <person name="Rege F."/>
            <person name="Reyes R."/>
            <person name="Rise C."/>
            <person name="Rogov P."/>
            <person name="Ross K."/>
            <person name="Ryan E."/>
            <person name="Settipalli S."/>
            <person name="Shea T."/>
            <person name="Sherpa N."/>
            <person name="Shi L."/>
            <person name="Shih D."/>
            <person name="Sparrow T."/>
            <person name="Spaulding J."/>
            <person name="Stalker J."/>
            <person name="Stange-Thomann N."/>
            <person name="Stavropoulos S."/>
            <person name="Stone C."/>
            <person name="Strader C."/>
            <person name="Tesfaye S."/>
            <person name="Thomson T."/>
            <person name="Thoulutsang Y."/>
            <person name="Thoulutsang D."/>
            <person name="Topham K."/>
            <person name="Topping I."/>
            <person name="Tsamla T."/>
            <person name="Vassiliev H."/>
            <person name="Vo A."/>
            <person name="Wangchuk T."/>
            <person name="Wangdi T."/>
            <person name="Weiand M."/>
            <person name="Wilkinson J."/>
            <person name="Wilson A."/>
            <person name="Yadav S."/>
            <person name="Young G."/>
            <person name="Yu Q."/>
            <person name="Zembek L."/>
            <person name="Zhong D."/>
            <person name="Zimmer A."/>
            <person name="Zwirko Z."/>
            <person name="Jaffe D.B."/>
            <person name="Alvarez P."/>
            <person name="Brockman W."/>
            <person name="Butler J."/>
            <person name="Chin C."/>
            <person name="Gnerre S."/>
            <person name="Grabherr M."/>
            <person name="Kleber M."/>
            <person name="Mauceli E."/>
            <person name="MacCallum I."/>
        </authorList>
    </citation>
    <scope>NUCLEOTIDE SEQUENCE [LARGE SCALE GENOMIC DNA]</scope>
    <source>
        <strain evidence="2">TSC#14024-0371.13</strain>
        <strain evidence="4">Tucson 14024-0371.13</strain>
    </source>
</reference>
<sequence>METKLLEVSPDGPLTFSRANGCQELLIQNVSQEAVTYKLQSTVFGKFSFRPRWGVLKAKEHTHVLISMSQEAELSEKGRDKIVIVCMTAPINEVDYEATASFWRHNICYNPRVEKHQLTCRAADGNELEVVRSRDSKREESQSVASLRTERKIWR</sequence>
<evidence type="ECO:0000313" key="4">
    <source>
        <dbReference type="Proteomes" id="UP000007801"/>
    </source>
</evidence>
<dbReference type="AlphaFoldDB" id="B3M5B8"/>
<dbReference type="GeneID" id="6506466"/>
<dbReference type="Proteomes" id="UP000007801">
    <property type="component" value="Unassembled WGS sequence"/>
</dbReference>
<dbReference type="EMBL" id="CH902618">
    <property type="protein sequence ID" value="KPU78663.1"/>
    <property type="molecule type" value="Genomic_DNA"/>
</dbReference>
<dbReference type="STRING" id="7217.B3M5B8"/>
<dbReference type="PROSITE" id="PS50202">
    <property type="entry name" value="MSP"/>
    <property type="match status" value="1"/>
</dbReference>
<dbReference type="KEGG" id="dan:6506466"/>
<dbReference type="Pfam" id="PF00635">
    <property type="entry name" value="Motile_Sperm"/>
    <property type="match status" value="1"/>
</dbReference>
<evidence type="ECO:0000313" key="3">
    <source>
        <dbReference type="EMBL" id="KPU78663.1"/>
    </source>
</evidence>
<dbReference type="InterPro" id="IPR008962">
    <property type="entry name" value="PapD-like_sf"/>
</dbReference>
<evidence type="ECO:0000313" key="2">
    <source>
        <dbReference type="EMBL" id="EDV40623.2"/>
    </source>
</evidence>
<dbReference type="InterPro" id="IPR013783">
    <property type="entry name" value="Ig-like_fold"/>
</dbReference>
<dbReference type="InterPro" id="IPR000535">
    <property type="entry name" value="MSP_dom"/>
</dbReference>
<name>B3M5B8_DROAN</name>
<protein>
    <submittedName>
        <fullName evidence="2">Uncharacterized protein, isoform B</fullName>
    </submittedName>
    <submittedName>
        <fullName evidence="3">Uncharacterized protein, isoform C</fullName>
    </submittedName>
</protein>
<dbReference type="HOGENOM" id="CLU_136403_0_0_1"/>
<dbReference type="EMBL" id="CH902618">
    <property type="protein sequence ID" value="EDV40623.2"/>
    <property type="molecule type" value="Genomic_DNA"/>
</dbReference>
<dbReference type="SUPFAM" id="SSF49354">
    <property type="entry name" value="PapD-like"/>
    <property type="match status" value="1"/>
</dbReference>
<accession>B3M5B8</accession>
<gene>
    <name evidence="2" type="primary">Dana\GF23828</name>
    <name evidence="2" type="synonym">dana_GLEANR_8599</name>
    <name evidence="2" type="ORF">GF23828</name>
</gene>
<dbReference type="FunCoup" id="B3M5B8">
    <property type="interactions" value="6"/>
</dbReference>
<keyword evidence="4" id="KW-1185">Reference proteome</keyword>
<proteinExistence type="predicted"/>
<organism evidence="2 4">
    <name type="scientific">Drosophila ananassae</name>
    <name type="common">Fruit fly</name>
    <dbReference type="NCBI Taxonomy" id="7217"/>
    <lineage>
        <taxon>Eukaryota</taxon>
        <taxon>Metazoa</taxon>
        <taxon>Ecdysozoa</taxon>
        <taxon>Arthropoda</taxon>
        <taxon>Hexapoda</taxon>
        <taxon>Insecta</taxon>
        <taxon>Pterygota</taxon>
        <taxon>Neoptera</taxon>
        <taxon>Endopterygota</taxon>
        <taxon>Diptera</taxon>
        <taxon>Brachycera</taxon>
        <taxon>Muscomorpha</taxon>
        <taxon>Ephydroidea</taxon>
        <taxon>Drosophilidae</taxon>
        <taxon>Drosophila</taxon>
        <taxon>Sophophora</taxon>
    </lineage>
</organism>
<feature type="domain" description="MSP" evidence="1">
    <location>
        <begin position="5"/>
        <end position="121"/>
    </location>
</feature>
<dbReference type="Gene3D" id="2.60.40.10">
    <property type="entry name" value="Immunoglobulins"/>
    <property type="match status" value="1"/>
</dbReference>
<evidence type="ECO:0000259" key="1">
    <source>
        <dbReference type="PROSITE" id="PS50202"/>
    </source>
</evidence>
<dbReference type="OrthoDB" id="75724at2759"/>
<reference evidence="2" key="3">
    <citation type="submission" date="2015-10" db="EMBL/GenBank/DDBJ databases">
        <authorList>
            <consortium name="FlyBase"/>
        </authorList>
    </citation>
    <scope>NUCLEOTIDE SEQUENCE</scope>
    <source>
        <strain evidence="2">TSC#14024-0371.13</strain>
    </source>
</reference>